<dbReference type="EMBL" id="CAJNDS010001057">
    <property type="protein sequence ID" value="CAE7245728.1"/>
    <property type="molecule type" value="Genomic_DNA"/>
</dbReference>
<evidence type="ECO:0000313" key="3">
    <source>
        <dbReference type="Proteomes" id="UP000604046"/>
    </source>
</evidence>
<accession>A0A812LTX2</accession>
<dbReference type="AlphaFoldDB" id="A0A812LTX2"/>
<organism evidence="2 3">
    <name type="scientific">Symbiodinium natans</name>
    <dbReference type="NCBI Taxonomy" id="878477"/>
    <lineage>
        <taxon>Eukaryota</taxon>
        <taxon>Sar</taxon>
        <taxon>Alveolata</taxon>
        <taxon>Dinophyceae</taxon>
        <taxon>Suessiales</taxon>
        <taxon>Symbiodiniaceae</taxon>
        <taxon>Symbiodinium</taxon>
    </lineage>
</organism>
<comment type="caution">
    <text evidence="2">The sequence shown here is derived from an EMBL/GenBank/DDBJ whole genome shotgun (WGS) entry which is preliminary data.</text>
</comment>
<reference evidence="2" key="1">
    <citation type="submission" date="2021-02" db="EMBL/GenBank/DDBJ databases">
        <authorList>
            <person name="Dougan E. K."/>
            <person name="Rhodes N."/>
            <person name="Thang M."/>
            <person name="Chan C."/>
        </authorList>
    </citation>
    <scope>NUCLEOTIDE SEQUENCE</scope>
</reference>
<keyword evidence="3" id="KW-1185">Reference proteome</keyword>
<name>A0A812LTX2_9DINO</name>
<gene>
    <name evidence="2" type="ORF">SNAT2548_LOCUS11618</name>
</gene>
<protein>
    <submittedName>
        <fullName evidence="2">Uncharacterized protein</fullName>
    </submittedName>
</protein>
<evidence type="ECO:0000256" key="1">
    <source>
        <dbReference type="SAM" id="Coils"/>
    </source>
</evidence>
<dbReference type="OrthoDB" id="428837at2759"/>
<feature type="coiled-coil region" evidence="1">
    <location>
        <begin position="65"/>
        <end position="110"/>
    </location>
</feature>
<sequence>MEKVSASTVGEVEIMDAQSILQRLEEHRLSDVFEAAQGDEPEAMLFSLEDIQEELDAFRWITTEVVARRLELEALEEENRCIREEQTTLRQRYEDMMEQAESNLREDHESM</sequence>
<evidence type="ECO:0000313" key="2">
    <source>
        <dbReference type="EMBL" id="CAE7245728.1"/>
    </source>
</evidence>
<dbReference type="Proteomes" id="UP000604046">
    <property type="component" value="Unassembled WGS sequence"/>
</dbReference>
<proteinExistence type="predicted"/>
<keyword evidence="1" id="KW-0175">Coiled coil</keyword>